<dbReference type="RefSeq" id="WP_268006537.1">
    <property type="nucleotide sequence ID" value="NZ_BSUT01000001.1"/>
</dbReference>
<evidence type="ECO:0000256" key="1">
    <source>
        <dbReference type="SAM" id="MobiDB-lite"/>
    </source>
</evidence>
<protein>
    <submittedName>
        <fullName evidence="2">Uncharacterized protein</fullName>
    </submittedName>
</protein>
<feature type="region of interest" description="Disordered" evidence="1">
    <location>
        <begin position="1"/>
        <end position="21"/>
    </location>
</feature>
<dbReference type="Proteomes" id="UP001164761">
    <property type="component" value="Chromosome"/>
</dbReference>
<accession>A0ABY6ZIB7</accession>
<evidence type="ECO:0000313" key="3">
    <source>
        <dbReference type="Proteomes" id="UP001164761"/>
    </source>
</evidence>
<organism evidence="2 3">
    <name type="scientific">Alicyclobacillus fastidiosus</name>
    <dbReference type="NCBI Taxonomy" id="392011"/>
    <lineage>
        <taxon>Bacteria</taxon>
        <taxon>Bacillati</taxon>
        <taxon>Bacillota</taxon>
        <taxon>Bacilli</taxon>
        <taxon>Bacillales</taxon>
        <taxon>Alicyclobacillaceae</taxon>
        <taxon>Alicyclobacillus</taxon>
    </lineage>
</organism>
<evidence type="ECO:0000313" key="2">
    <source>
        <dbReference type="EMBL" id="WAH42664.1"/>
    </source>
</evidence>
<dbReference type="EMBL" id="CP104067">
    <property type="protein sequence ID" value="WAH42664.1"/>
    <property type="molecule type" value="Genomic_DNA"/>
</dbReference>
<gene>
    <name evidence="2" type="ORF">NZD89_04265</name>
</gene>
<reference evidence="2" key="1">
    <citation type="submission" date="2022-08" db="EMBL/GenBank/DDBJ databases">
        <title>Alicyclobacillus fastidiosus DSM 17978, complete genome.</title>
        <authorList>
            <person name="Wang Q."/>
            <person name="Cai R."/>
            <person name="Wang Z."/>
        </authorList>
    </citation>
    <scope>NUCLEOTIDE SEQUENCE</scope>
    <source>
        <strain evidence="2">DSM 17978</strain>
    </source>
</reference>
<feature type="compositionally biased region" description="Basic and acidic residues" evidence="1">
    <location>
        <begin position="1"/>
        <end position="13"/>
    </location>
</feature>
<name>A0ABY6ZIB7_9BACL</name>
<proteinExistence type="predicted"/>
<sequence length="106" mass="11819">MNGRVDYYEKDYSSDEPLSTGEADAKKIIPKDAVFTGRTYTHDNGGAKEIIYVYRSMSIEHLWPADEFANADGVNQPGVFDVAYEYDTQNDPTQLMAVVVFAGDNP</sequence>
<keyword evidence="3" id="KW-1185">Reference proteome</keyword>